<evidence type="ECO:0000313" key="2">
    <source>
        <dbReference type="Proteomes" id="UP000556436"/>
    </source>
</evidence>
<gene>
    <name evidence="1" type="ORF">FHS38_002281</name>
</gene>
<organism evidence="1 2">
    <name type="scientific">Streptomyces netropsis</name>
    <name type="common">Streptoverticillium netropsis</name>
    <dbReference type="NCBI Taxonomy" id="55404"/>
    <lineage>
        <taxon>Bacteria</taxon>
        <taxon>Bacillati</taxon>
        <taxon>Actinomycetota</taxon>
        <taxon>Actinomycetes</taxon>
        <taxon>Kitasatosporales</taxon>
        <taxon>Streptomycetaceae</taxon>
        <taxon>Streptomyces</taxon>
    </lineage>
</organism>
<comment type="caution">
    <text evidence="1">The sequence shown here is derived from an EMBL/GenBank/DDBJ whole genome shotgun (WGS) entry which is preliminary data.</text>
</comment>
<reference evidence="1 2" key="1">
    <citation type="submission" date="2020-08" db="EMBL/GenBank/DDBJ databases">
        <title>Genomic Encyclopedia of Type Strains, Phase III (KMG-III): the genomes of soil and plant-associated and newly described type strains.</title>
        <authorList>
            <person name="Whitman W."/>
        </authorList>
    </citation>
    <scope>NUCLEOTIDE SEQUENCE [LARGE SCALE GENOMIC DNA]</scope>
    <source>
        <strain evidence="1 2">CECT 3265</strain>
    </source>
</reference>
<dbReference type="AlphaFoldDB" id="A0A7W7LA83"/>
<proteinExistence type="predicted"/>
<dbReference type="RefSeq" id="WP_184733315.1">
    <property type="nucleotide sequence ID" value="NZ_BMRW01000003.1"/>
</dbReference>
<keyword evidence="2" id="KW-1185">Reference proteome</keyword>
<protein>
    <submittedName>
        <fullName evidence="1">Uncharacterized protein</fullName>
    </submittedName>
</protein>
<dbReference type="EMBL" id="JACHJG010000003">
    <property type="protein sequence ID" value="MBB4886252.1"/>
    <property type="molecule type" value="Genomic_DNA"/>
</dbReference>
<dbReference type="Proteomes" id="UP000556436">
    <property type="component" value="Unassembled WGS sequence"/>
</dbReference>
<name>A0A7W7LA83_STRNE</name>
<accession>A0A7W7LA83</accession>
<sequence length="140" mass="15057">MNALLRFMRTGELGAAVPGTDYRDIVALWGEPDGIASEDPVFCLYGDVQLGFSAEGSLNHIAVEPDGDTASVPGDRGTFSDERVPRLSEALARLAEDGYGATKCAPFVPDETWWRIDRSGVVVADDPDDRLTAILRTLSA</sequence>
<evidence type="ECO:0000313" key="1">
    <source>
        <dbReference type="EMBL" id="MBB4886252.1"/>
    </source>
</evidence>